<reference evidence="3" key="1">
    <citation type="submission" date="2025-08" db="UniProtKB">
        <authorList>
            <consortium name="RefSeq"/>
        </authorList>
    </citation>
    <scope>IDENTIFICATION</scope>
    <source>
        <tissue evidence="3">Whole blood</tissue>
    </source>
</reference>
<dbReference type="PANTHER" id="PTHR21553:SF33">
    <property type="entry name" value="CEP295 N-TERMINAL-LIKE PROTEIN"/>
    <property type="match status" value="1"/>
</dbReference>
<keyword evidence="2" id="KW-1185">Reference proteome</keyword>
<dbReference type="GeneID" id="109276841"/>
<feature type="compositionally biased region" description="Basic and acidic residues" evidence="1">
    <location>
        <begin position="297"/>
        <end position="307"/>
    </location>
</feature>
<organism evidence="2 3">
    <name type="scientific">Panthera pardus</name>
    <name type="common">Leopard</name>
    <name type="synonym">Felis pardus</name>
    <dbReference type="NCBI Taxonomy" id="9691"/>
    <lineage>
        <taxon>Eukaryota</taxon>
        <taxon>Metazoa</taxon>
        <taxon>Chordata</taxon>
        <taxon>Craniata</taxon>
        <taxon>Vertebrata</taxon>
        <taxon>Euteleostomi</taxon>
        <taxon>Mammalia</taxon>
        <taxon>Eutheria</taxon>
        <taxon>Laurasiatheria</taxon>
        <taxon>Carnivora</taxon>
        <taxon>Feliformia</taxon>
        <taxon>Felidae</taxon>
        <taxon>Pantherinae</taxon>
        <taxon>Panthera</taxon>
    </lineage>
</organism>
<protein>
    <submittedName>
        <fullName evidence="3">Protein DDC8 homolog</fullName>
    </submittedName>
</protein>
<feature type="compositionally biased region" description="Basic and acidic residues" evidence="1">
    <location>
        <begin position="30"/>
        <end position="47"/>
    </location>
</feature>
<feature type="region of interest" description="Disordered" evidence="1">
    <location>
        <begin position="1"/>
        <end position="262"/>
    </location>
</feature>
<dbReference type="AlphaFoldDB" id="A0A9W2USP2"/>
<feature type="compositionally biased region" description="Basic and acidic residues" evidence="1">
    <location>
        <begin position="223"/>
        <end position="238"/>
    </location>
</feature>
<feature type="region of interest" description="Disordered" evidence="1">
    <location>
        <begin position="377"/>
        <end position="524"/>
    </location>
</feature>
<feature type="compositionally biased region" description="Basic and acidic residues" evidence="1">
    <location>
        <begin position="194"/>
        <end position="215"/>
    </location>
</feature>
<sequence length="543" mass="60350">MRRNTGRTAQPCSRPNHEAPLLRRKHRLPQARERGDLALQRGRDRQQPQRLAEGPKSGSPSPRARGPERPCLAHLFGVAGGQAREHPPDLEGPAQRGAARLQGAGEKHRAERSHPEEPVRPQPQRTERKAVGTEKRGATKATGLTRRPRRAPEKNKGKRVPSTKTGGGRRPADPQVSRGVSTEKLLAAVEGPEGLEKREREGAWDGRRQPGEEARSPVQGLENNRRDQGPRGKAKDLEQLWPLGSPLRRGATSPVSLRWHGDRSRWQRELEFAFEELFDTNRKLKEHLILNLAPRPGADHNPGREHGLSGMQGHGGETQRDQKTGGVETEMDPGRESMRPADVDARQTASRDSWRKFLSELENQKYHRLARLTFRNESKPSFPQAGGSVGEETRVPCSSSGQAPAGLDPLAGGPRRPAPRHLPDGAGCMALRPRRRAETGRGPGRQTGPQGLSWGAHPQTELEEPREQGRACVALPKSPSSRDPDEEGPYEGDATSPWPSGFADDDGHSQMIRDLQQQIEEQNKLHKQFLEDARKRLQEFQRM</sequence>
<evidence type="ECO:0000313" key="3">
    <source>
        <dbReference type="RefSeq" id="XP_053749429.1"/>
    </source>
</evidence>
<dbReference type="GO" id="GO:0005814">
    <property type="term" value="C:centriole"/>
    <property type="evidence" value="ECO:0007669"/>
    <property type="project" value="TreeGrafter"/>
</dbReference>
<dbReference type="CTD" id="100653515"/>
<dbReference type="Proteomes" id="UP001165780">
    <property type="component" value="Unplaced"/>
</dbReference>
<proteinExistence type="predicted"/>
<accession>A0A9W2USP2</accession>
<name>A0A9W2USP2_PANPR</name>
<feature type="compositionally biased region" description="Polar residues" evidence="1">
    <location>
        <begin position="1"/>
        <end position="13"/>
    </location>
</feature>
<feature type="compositionally biased region" description="Basic and acidic residues" evidence="1">
    <location>
        <begin position="332"/>
        <end position="345"/>
    </location>
</feature>
<dbReference type="GO" id="GO:0005829">
    <property type="term" value="C:cytosol"/>
    <property type="evidence" value="ECO:0007669"/>
    <property type="project" value="TreeGrafter"/>
</dbReference>
<feature type="compositionally biased region" description="Basic and acidic residues" evidence="1">
    <location>
        <begin position="105"/>
        <end position="137"/>
    </location>
</feature>
<evidence type="ECO:0000313" key="2">
    <source>
        <dbReference type="Proteomes" id="UP001165780"/>
    </source>
</evidence>
<dbReference type="GO" id="GO:0046599">
    <property type="term" value="P:regulation of centriole replication"/>
    <property type="evidence" value="ECO:0007669"/>
    <property type="project" value="TreeGrafter"/>
</dbReference>
<feature type="compositionally biased region" description="Low complexity" evidence="1">
    <location>
        <begin position="92"/>
        <end position="104"/>
    </location>
</feature>
<evidence type="ECO:0000256" key="1">
    <source>
        <dbReference type="SAM" id="MobiDB-lite"/>
    </source>
</evidence>
<dbReference type="RefSeq" id="XP_053749429.1">
    <property type="nucleotide sequence ID" value="XM_053893454.1"/>
</dbReference>
<dbReference type="GO" id="GO:0005813">
    <property type="term" value="C:centrosome"/>
    <property type="evidence" value="ECO:0007669"/>
    <property type="project" value="TreeGrafter"/>
</dbReference>
<gene>
    <name evidence="3" type="primary">CEP295NL</name>
</gene>
<feature type="region of interest" description="Disordered" evidence="1">
    <location>
        <begin position="294"/>
        <end position="349"/>
    </location>
</feature>
<dbReference type="PANTHER" id="PTHR21553">
    <property type="entry name" value="ALMS1-RELATED"/>
    <property type="match status" value="1"/>
</dbReference>